<dbReference type="OrthoDB" id="590004at2759"/>
<evidence type="ECO:0000313" key="3">
    <source>
        <dbReference type="EMBL" id="TVU43494.1"/>
    </source>
</evidence>
<dbReference type="Proteomes" id="UP000324897">
    <property type="component" value="Unassembled WGS sequence"/>
</dbReference>
<accession>A0A5J9W7R9</accession>
<feature type="domain" description="DUF6598" evidence="2">
    <location>
        <begin position="187"/>
        <end position="385"/>
    </location>
</feature>
<evidence type="ECO:0000259" key="2">
    <source>
        <dbReference type="Pfam" id="PF20241"/>
    </source>
</evidence>
<reference evidence="3 4" key="1">
    <citation type="journal article" date="2019" name="Sci. Rep.">
        <title>A high-quality genome of Eragrostis curvula grass provides insights into Poaceae evolution and supports new strategies to enhance forage quality.</title>
        <authorList>
            <person name="Carballo J."/>
            <person name="Santos B.A.C.M."/>
            <person name="Zappacosta D."/>
            <person name="Garbus I."/>
            <person name="Selva J.P."/>
            <person name="Gallo C.A."/>
            <person name="Diaz A."/>
            <person name="Albertini E."/>
            <person name="Caccamo M."/>
            <person name="Echenique V."/>
        </authorList>
    </citation>
    <scope>NUCLEOTIDE SEQUENCE [LARGE SCALE GENOMIC DNA]</scope>
    <source>
        <strain evidence="4">cv. Victoria</strain>
        <tissue evidence="3">Leaf</tissue>
    </source>
</reference>
<feature type="transmembrane region" description="Helical" evidence="1">
    <location>
        <begin position="23"/>
        <end position="44"/>
    </location>
</feature>
<dbReference type="InterPro" id="IPR046533">
    <property type="entry name" value="DUF6598"/>
</dbReference>
<evidence type="ECO:0000313" key="4">
    <source>
        <dbReference type="Proteomes" id="UP000324897"/>
    </source>
</evidence>
<dbReference type="PANTHER" id="PTHR33065">
    <property type="entry name" value="OS07G0486400 PROTEIN"/>
    <property type="match status" value="1"/>
</dbReference>
<name>A0A5J9W7R9_9POAL</name>
<dbReference type="EMBL" id="RWGY01000005">
    <property type="protein sequence ID" value="TVU43494.1"/>
    <property type="molecule type" value="Genomic_DNA"/>
</dbReference>
<evidence type="ECO:0000256" key="1">
    <source>
        <dbReference type="SAM" id="Phobius"/>
    </source>
</evidence>
<dbReference type="Pfam" id="PF20241">
    <property type="entry name" value="DUF6598"/>
    <property type="match status" value="1"/>
</dbReference>
<keyword evidence="4" id="KW-1185">Reference proteome</keyword>
<dbReference type="AlphaFoldDB" id="A0A5J9W7R9"/>
<gene>
    <name evidence="3" type="ORF">EJB05_09970</name>
</gene>
<keyword evidence="1" id="KW-0812">Transmembrane</keyword>
<keyword evidence="1" id="KW-0472">Membrane</keyword>
<proteinExistence type="predicted"/>
<organism evidence="3 4">
    <name type="scientific">Eragrostis curvula</name>
    <name type="common">weeping love grass</name>
    <dbReference type="NCBI Taxonomy" id="38414"/>
    <lineage>
        <taxon>Eukaryota</taxon>
        <taxon>Viridiplantae</taxon>
        <taxon>Streptophyta</taxon>
        <taxon>Embryophyta</taxon>
        <taxon>Tracheophyta</taxon>
        <taxon>Spermatophyta</taxon>
        <taxon>Magnoliopsida</taxon>
        <taxon>Liliopsida</taxon>
        <taxon>Poales</taxon>
        <taxon>Poaceae</taxon>
        <taxon>PACMAD clade</taxon>
        <taxon>Chloridoideae</taxon>
        <taxon>Eragrostideae</taxon>
        <taxon>Eragrostidinae</taxon>
        <taxon>Eragrostis</taxon>
    </lineage>
</organism>
<dbReference type="Gramene" id="TVU43494">
    <property type="protein sequence ID" value="TVU43494"/>
    <property type="gene ID" value="EJB05_09970"/>
</dbReference>
<dbReference type="PANTHER" id="PTHR33065:SF98">
    <property type="entry name" value="DUF6598 DOMAIN-CONTAINING PROTEIN"/>
    <property type="match status" value="1"/>
</dbReference>
<comment type="caution">
    <text evidence="3">The sequence shown here is derived from an EMBL/GenBank/DDBJ whole genome shotgun (WGS) entry which is preliminary data.</text>
</comment>
<protein>
    <recommendedName>
        <fullName evidence="2">DUF6598 domain-containing protein</fullName>
    </recommendedName>
</protein>
<keyword evidence="1" id="KW-1133">Transmembrane helix</keyword>
<sequence>MRLRSSDFGVAVWFGAVVNHPSYISYLLFVTMAMLRLALSCLLLQPGLSDDEDDFPGLFDYANYLPGLVNEEDGLQPGLSDEEDDVLSIPDDDGLAEDVVQFFEQLGPMDHKERLKLMKASFGIPCEPQCYCDVDLLPECTRDLRHVGDQVWHRYYRMNKISETDLPPMRYTQCKGTRCFHQPTPILQIFNMKLQSCQADLTGPIDVYGIVAVRDGEDYCRNYLFNRSRENPLDISNTDGHILLLSPKRGMSMKFNCLLEVDIRMKTIENDKYDKTLVNGCLEFYESRVSFETFFRHTMRGPFGCAVFDMIIFRMGVEATIQLDFLDIPQGWFSIQMCGYTTIGKNFYDFIGENCEFDSIISSVGRLPRSFVAAMQMGDNFLVDFMEGNTPLVFKSTLHGTEEKEYSFQNGAMVSVKVSWSTAFFGG</sequence>